<dbReference type="InterPro" id="IPR015424">
    <property type="entry name" value="PyrdxlP-dep_Trfase"/>
</dbReference>
<dbReference type="RefSeq" id="WP_061947062.1">
    <property type="nucleotide sequence ID" value="NZ_LTAO01000001.1"/>
</dbReference>
<dbReference type="SUPFAM" id="SSF53383">
    <property type="entry name" value="PLP-dependent transferases"/>
    <property type="match status" value="1"/>
</dbReference>
<dbReference type="GO" id="GO:0030170">
    <property type="term" value="F:pyridoxal phosphate binding"/>
    <property type="evidence" value="ECO:0007669"/>
    <property type="project" value="InterPro"/>
</dbReference>
<dbReference type="STRING" id="519424.AZF04_00245"/>
<dbReference type="InterPro" id="IPR015421">
    <property type="entry name" value="PyrdxlP-dep_Trfase_major"/>
</dbReference>
<dbReference type="EMBL" id="LTAO01000001">
    <property type="protein sequence ID" value="KYG34801.1"/>
    <property type="molecule type" value="Genomic_DNA"/>
</dbReference>
<evidence type="ECO:0000256" key="3">
    <source>
        <dbReference type="RuleBase" id="RU003560"/>
    </source>
</evidence>
<keyword evidence="2 3" id="KW-0663">Pyridoxal phosphate</keyword>
<reference evidence="4" key="1">
    <citation type="submission" date="2016-02" db="EMBL/GenBank/DDBJ databases">
        <title>Genome sequence of Bacillus trypoxylicola KCTC 13244(T).</title>
        <authorList>
            <person name="Jeong H."/>
            <person name="Park S.-H."/>
            <person name="Choi S.-K."/>
        </authorList>
    </citation>
    <scope>NUCLEOTIDE SEQUENCE [LARGE SCALE GENOMIC DNA]</scope>
    <source>
        <strain evidence="4">KCTC 13244</strain>
    </source>
</reference>
<evidence type="ECO:0000256" key="2">
    <source>
        <dbReference type="ARBA" id="ARBA00022898"/>
    </source>
</evidence>
<comment type="caution">
    <text evidence="4">The sequence shown here is derived from an EMBL/GenBank/DDBJ whole genome shotgun (WGS) entry which is preliminary data.</text>
</comment>
<accession>A0A162F4T3</accession>
<dbReference type="CDD" id="cd00610">
    <property type="entry name" value="OAT_like"/>
    <property type="match status" value="1"/>
</dbReference>
<dbReference type="PANTHER" id="PTHR43094:SF1">
    <property type="entry name" value="AMINOTRANSFERASE CLASS-III"/>
    <property type="match status" value="1"/>
</dbReference>
<evidence type="ECO:0008006" key="6">
    <source>
        <dbReference type="Google" id="ProtNLM"/>
    </source>
</evidence>
<evidence type="ECO:0000256" key="1">
    <source>
        <dbReference type="ARBA" id="ARBA00008954"/>
    </source>
</evidence>
<dbReference type="Gene3D" id="3.40.640.10">
    <property type="entry name" value="Type I PLP-dependent aspartate aminotransferase-like (Major domain)"/>
    <property type="match status" value="1"/>
</dbReference>
<dbReference type="InterPro" id="IPR005814">
    <property type="entry name" value="Aminotrans_3"/>
</dbReference>
<evidence type="ECO:0000313" key="4">
    <source>
        <dbReference type="EMBL" id="KYG34801.1"/>
    </source>
</evidence>
<gene>
    <name evidence="4" type="ORF">AZF04_00245</name>
</gene>
<name>A0A162F4T3_9BACI</name>
<dbReference type="InterPro" id="IPR015422">
    <property type="entry name" value="PyrdxlP-dep_Trfase_small"/>
</dbReference>
<dbReference type="Pfam" id="PF00202">
    <property type="entry name" value="Aminotran_3"/>
    <property type="match status" value="1"/>
</dbReference>
<proteinExistence type="inferred from homology"/>
<dbReference type="InterPro" id="IPR049704">
    <property type="entry name" value="Aminotrans_3_PPA_site"/>
</dbReference>
<protein>
    <recommendedName>
        <fullName evidence="6">Aminotransferase class III</fullName>
    </recommendedName>
</protein>
<dbReference type="AlphaFoldDB" id="A0A162F4T3"/>
<dbReference type="OrthoDB" id="9807885at2"/>
<dbReference type="PANTHER" id="PTHR43094">
    <property type="entry name" value="AMINOTRANSFERASE"/>
    <property type="match status" value="1"/>
</dbReference>
<evidence type="ECO:0000313" key="5">
    <source>
        <dbReference type="Proteomes" id="UP000075806"/>
    </source>
</evidence>
<dbReference type="NCBIfam" id="NF005375">
    <property type="entry name" value="PRK06917.1"/>
    <property type="match status" value="1"/>
</dbReference>
<comment type="similarity">
    <text evidence="1 3">Belongs to the class-III pyridoxal-phosphate-dependent aminotransferase family.</text>
</comment>
<keyword evidence="5" id="KW-1185">Reference proteome</keyword>
<dbReference type="GO" id="GO:0008483">
    <property type="term" value="F:transaminase activity"/>
    <property type="evidence" value="ECO:0007669"/>
    <property type="project" value="InterPro"/>
</dbReference>
<sequence length="454" mass="50908">MKQKSFLIKPEMNKRYKKITHGRGVYLFDENGKAYLDGSSGAITVNLGHNVNEIKKAINAQANKVSFVYRSQFTTNESEQLASKINGLFSFDEDFYSFFVNSGSEATETAIKMAIQYWQDRNKPTKQFILSRWFSYHGITRGALSLSGYRKRRERFEATLEKSPQLEAPYCYRCPFQLSYPKCNVRCAYELDTVIHKMGSTHIAAFIAEPIVGAAGAALTPPKEYYSIISAICEKHQILFIADEVMTGIGRTGDFLAIDHWQVKPDIIILGKGLGAGFTSIAAACISESLYSTLAKNSGFIMSGHTYSANPQSTATAFAVLEYIENEQLLKQVQKKGEYLMTKLTKLLKPFDIVGDIRGKGLLIGVELVEERSTKKMFPRQNKVLETLLQIAEEEGLLLYPAQAGNGVRGDAFLIAPPYIISYSEMNLLLRKIVKTLERLSSPDKKEEEDSHDQ</sequence>
<organism evidence="4 5">
    <name type="scientific">Alkalihalobacillus trypoxylicola</name>
    <dbReference type="NCBI Taxonomy" id="519424"/>
    <lineage>
        <taxon>Bacteria</taxon>
        <taxon>Bacillati</taxon>
        <taxon>Bacillota</taxon>
        <taxon>Bacilli</taxon>
        <taxon>Bacillales</taxon>
        <taxon>Bacillaceae</taxon>
        <taxon>Alkalihalobacillus</taxon>
    </lineage>
</organism>
<dbReference type="Proteomes" id="UP000075806">
    <property type="component" value="Unassembled WGS sequence"/>
</dbReference>
<dbReference type="PROSITE" id="PS00600">
    <property type="entry name" value="AA_TRANSFER_CLASS_3"/>
    <property type="match status" value="1"/>
</dbReference>
<dbReference type="Gene3D" id="3.90.1150.10">
    <property type="entry name" value="Aspartate Aminotransferase, domain 1"/>
    <property type="match status" value="1"/>
</dbReference>